<dbReference type="Gene3D" id="3.50.50.60">
    <property type="entry name" value="FAD/NAD(P)-binding domain"/>
    <property type="match status" value="1"/>
</dbReference>
<dbReference type="Proteomes" id="UP000006057">
    <property type="component" value="Chromosome"/>
</dbReference>
<evidence type="ECO:0000313" key="2">
    <source>
        <dbReference type="Proteomes" id="UP000006057"/>
    </source>
</evidence>
<dbReference type="KEGG" id="mcb:Mycch_0531"/>
<reference evidence="1 2" key="1">
    <citation type="submission" date="2012-06" db="EMBL/GenBank/DDBJ databases">
        <title>Complete sequence of chromosome of Mycobacterium chubuense NBB4.</title>
        <authorList>
            <consortium name="US DOE Joint Genome Institute"/>
            <person name="Lucas S."/>
            <person name="Han J."/>
            <person name="Lapidus A."/>
            <person name="Cheng J.-F."/>
            <person name="Goodwin L."/>
            <person name="Pitluck S."/>
            <person name="Peters L."/>
            <person name="Mikhailova N."/>
            <person name="Teshima H."/>
            <person name="Detter J.C."/>
            <person name="Han C."/>
            <person name="Tapia R."/>
            <person name="Land M."/>
            <person name="Hauser L."/>
            <person name="Kyrpides N."/>
            <person name="Ivanova N."/>
            <person name="Pagani I."/>
            <person name="Mattes T."/>
            <person name="Holmes A."/>
            <person name="Rutledge P."/>
            <person name="Paulsen I."/>
            <person name="Coleman N."/>
            <person name="Woyke T."/>
        </authorList>
    </citation>
    <scope>NUCLEOTIDE SEQUENCE [LARGE SCALE GENOMIC DNA]</scope>
    <source>
        <strain evidence="1 2">NBB4</strain>
    </source>
</reference>
<organism evidence="1 2">
    <name type="scientific">Mycolicibacterium chubuense (strain NBB4)</name>
    <name type="common">Mycobacterium chubuense</name>
    <dbReference type="NCBI Taxonomy" id="710421"/>
    <lineage>
        <taxon>Bacteria</taxon>
        <taxon>Bacillati</taxon>
        <taxon>Actinomycetota</taxon>
        <taxon>Actinomycetes</taxon>
        <taxon>Mycobacteriales</taxon>
        <taxon>Mycobacteriaceae</taxon>
        <taxon>Mycolicibacterium</taxon>
    </lineage>
</organism>
<dbReference type="PATRIC" id="fig|710421.3.peg.524"/>
<accession>I4BDJ3</accession>
<dbReference type="InterPro" id="IPR036188">
    <property type="entry name" value="FAD/NAD-bd_sf"/>
</dbReference>
<sequence length="445" mass="48884">MAGLLTARVLTEFYDHVSLIERDELDDSAAPRRGVPQSRQPHLLLARCGLILEELFPGITADLVAGGAHEWRDGDLSRFHAHFGGHLLARDGRIPDPGSVVNYFASRAFLESHVRRRVLALPTLTLMDRHDIDSLVCRGCAVTGVRVTSRADRATRDIDADLVVDATGRGSRTPAFLEQMGYPRPREDHLAVNVCYVSMPVRIPDGALHEYLIVDLFKPGKPRGFAMLRCENDTWIAAIGTLGKDVEAPASAAELMAFAEPLMPPHVFAAIKAGEPLDDVALHRFPANRWRRYDRMVRFPAHLLVTGDAVCSFNPIYGQGMTVAAVEVMTLRGCLRRSGTDLPRRFHRAAAKTVAVAWRTAVGSDLSLPEVEGPRTLSARLSNGYVDRVLRAAETDPWVAQQFFQVTGMLSPPAVLFRPAMLRRLAGAATRRPDTVRPVDVGATA</sequence>
<evidence type="ECO:0008006" key="3">
    <source>
        <dbReference type="Google" id="ProtNLM"/>
    </source>
</evidence>
<dbReference type="STRING" id="710421.Mycch_0531"/>
<proteinExistence type="predicted"/>
<dbReference type="eggNOG" id="COG0654">
    <property type="taxonomic scope" value="Bacteria"/>
</dbReference>
<dbReference type="AlphaFoldDB" id="I4BDJ3"/>
<dbReference type="PANTHER" id="PTHR43422:SF3">
    <property type="entry name" value="THIAMINE THIAZOLE SYNTHASE"/>
    <property type="match status" value="1"/>
</dbReference>
<dbReference type="PANTHER" id="PTHR43422">
    <property type="entry name" value="THIAMINE THIAZOLE SYNTHASE"/>
    <property type="match status" value="1"/>
</dbReference>
<name>I4BDJ3_MYCCN</name>
<dbReference type="HOGENOM" id="CLU_028028_2_0_11"/>
<dbReference type="EMBL" id="CP003053">
    <property type="protein sequence ID" value="AFM15350.1"/>
    <property type="molecule type" value="Genomic_DNA"/>
</dbReference>
<keyword evidence="2" id="KW-1185">Reference proteome</keyword>
<evidence type="ECO:0000313" key="1">
    <source>
        <dbReference type="EMBL" id="AFM15350.1"/>
    </source>
</evidence>
<protein>
    <recommendedName>
        <fullName evidence="3">Epoxidase LasC</fullName>
    </recommendedName>
</protein>
<dbReference type="SUPFAM" id="SSF51905">
    <property type="entry name" value="FAD/NAD(P)-binding domain"/>
    <property type="match status" value="1"/>
</dbReference>
<gene>
    <name evidence="1" type="ordered locus">Mycch_0531</name>
</gene>